<organism evidence="1 2">
    <name type="scientific">Bacillus thuringiensis</name>
    <dbReference type="NCBI Taxonomy" id="1428"/>
    <lineage>
        <taxon>Bacteria</taxon>
        <taxon>Bacillati</taxon>
        <taxon>Bacillota</taxon>
        <taxon>Bacilli</taxon>
        <taxon>Bacillales</taxon>
        <taxon>Bacillaceae</taxon>
        <taxon>Bacillus</taxon>
        <taxon>Bacillus cereus group</taxon>
    </lineage>
</organism>
<dbReference type="EMBL" id="NTUS01000013">
    <property type="protein sequence ID" value="PFB09166.1"/>
    <property type="molecule type" value="Genomic_DNA"/>
</dbReference>
<name>A0A9X6Z6K2_BACTU</name>
<evidence type="ECO:0000313" key="1">
    <source>
        <dbReference type="EMBL" id="PFB09166.1"/>
    </source>
</evidence>
<protein>
    <submittedName>
        <fullName evidence="1">Uncharacterized protein</fullName>
    </submittedName>
</protein>
<proteinExistence type="predicted"/>
<comment type="caution">
    <text evidence="1">The sequence shown here is derived from an EMBL/GenBank/DDBJ whole genome shotgun (WGS) entry which is preliminary data.</text>
</comment>
<dbReference type="AlphaFoldDB" id="A0A9X6Z6K2"/>
<accession>A0A9X6Z6K2</accession>
<dbReference type="RefSeq" id="WP_098368655.1">
    <property type="nucleotide sequence ID" value="NZ_JARSYC010000071.1"/>
</dbReference>
<gene>
    <name evidence="1" type="ORF">CN398_06070</name>
</gene>
<dbReference type="Proteomes" id="UP000220397">
    <property type="component" value="Unassembled WGS sequence"/>
</dbReference>
<sequence>MRSRERKIEEFREGIEKFEKSPRNADDYMGLMLSIRKASSFGDGLVYSALKKEIEGVLKNMRGHDFSHEKG</sequence>
<evidence type="ECO:0000313" key="2">
    <source>
        <dbReference type="Proteomes" id="UP000220397"/>
    </source>
</evidence>
<reference evidence="1 2" key="1">
    <citation type="submission" date="2017-09" db="EMBL/GenBank/DDBJ databases">
        <title>Large-scale bioinformatics analysis of Bacillus genomes uncovers conserved roles of natural products in bacterial physiology.</title>
        <authorList>
            <consortium name="Agbiome Team Llc"/>
            <person name="Bleich R.M."/>
            <person name="Kirk G.J."/>
            <person name="Santa Maria K.C."/>
            <person name="Allen S.E."/>
            <person name="Farag S."/>
            <person name="Shank E.A."/>
            <person name="Bowers A."/>
        </authorList>
    </citation>
    <scope>NUCLEOTIDE SEQUENCE [LARGE SCALE GENOMIC DNA]</scope>
    <source>
        <strain evidence="1 2">AFS015413</strain>
    </source>
</reference>